<protein>
    <submittedName>
        <fullName evidence="2">Uncharacterized protein</fullName>
    </submittedName>
</protein>
<dbReference type="Proteomes" id="UP000285060">
    <property type="component" value="Unassembled WGS sequence"/>
</dbReference>
<evidence type="ECO:0000256" key="1">
    <source>
        <dbReference type="SAM" id="MobiDB-lite"/>
    </source>
</evidence>
<evidence type="ECO:0000313" key="2">
    <source>
        <dbReference type="EMBL" id="RHY35345.1"/>
    </source>
</evidence>
<accession>A0A418BAU3</accession>
<gene>
    <name evidence="2" type="ORF">DYB32_000218</name>
</gene>
<dbReference type="SUPFAM" id="SSF51161">
    <property type="entry name" value="Trimeric LpxA-like enzymes"/>
    <property type="match status" value="1"/>
</dbReference>
<dbReference type="AlphaFoldDB" id="A0A418BAU3"/>
<dbReference type="EMBL" id="QUSY01000004">
    <property type="protein sequence ID" value="RHY35345.1"/>
    <property type="molecule type" value="Genomic_DNA"/>
</dbReference>
<name>A0A418BAU3_9STRA</name>
<dbReference type="Gene3D" id="2.160.10.10">
    <property type="entry name" value="Hexapeptide repeat proteins"/>
    <property type="match status" value="1"/>
</dbReference>
<evidence type="ECO:0000313" key="3">
    <source>
        <dbReference type="Proteomes" id="UP000285060"/>
    </source>
</evidence>
<feature type="region of interest" description="Disordered" evidence="1">
    <location>
        <begin position="1"/>
        <end position="28"/>
    </location>
</feature>
<organism evidence="2 3">
    <name type="scientific">Aphanomyces invadans</name>
    <dbReference type="NCBI Taxonomy" id="157072"/>
    <lineage>
        <taxon>Eukaryota</taxon>
        <taxon>Sar</taxon>
        <taxon>Stramenopiles</taxon>
        <taxon>Oomycota</taxon>
        <taxon>Saprolegniomycetes</taxon>
        <taxon>Saprolegniales</taxon>
        <taxon>Verrucalvaceae</taxon>
        <taxon>Aphanomyces</taxon>
    </lineage>
</organism>
<dbReference type="VEuPathDB" id="FungiDB:H310_09150"/>
<reference evidence="2 3" key="1">
    <citation type="submission" date="2018-08" db="EMBL/GenBank/DDBJ databases">
        <title>Aphanomyces genome sequencing and annotation.</title>
        <authorList>
            <person name="Minardi D."/>
            <person name="Oidtmann B."/>
            <person name="Van Der Giezen M."/>
            <person name="Studholme D.J."/>
        </authorList>
    </citation>
    <scope>NUCLEOTIDE SEQUENCE [LARGE SCALE GENOMIC DNA]</scope>
    <source>
        <strain evidence="2 3">NJM0002</strain>
    </source>
</reference>
<comment type="caution">
    <text evidence="2">The sequence shown here is derived from an EMBL/GenBank/DDBJ whole genome shotgun (WGS) entry which is preliminary data.</text>
</comment>
<dbReference type="InterPro" id="IPR011004">
    <property type="entry name" value="Trimer_LpxA-like_sf"/>
</dbReference>
<proteinExistence type="predicted"/>
<keyword evidence="3" id="KW-1185">Reference proteome</keyword>
<sequence length="286" mass="31234">MQGSITRSETDPKSEPVPTATEQSSERRQRRRVNVNCLALADVPTVLRPSFYFRHLQDFKHYDLFQNATNVFSVLDSLHGYVEQWLQSNVPDIGIQAKTSVKTCKVGEVTLTCPDPSVANACTILNYDTTTTRRLCLDAGVRILGGILDVTDGSIFLGKNVVVEPNVCIKGYCGDSLCGYKSHFANQVSTANLALFASTKSLFVTVNDVEYDTGRRKVGVVLGDFSQLGCNVATDPCTLVGVHTSVYPLTRVNKGVYGPNEIVKNKPLEHGVIERAKVRGADATTE</sequence>